<feature type="signal peptide" evidence="1">
    <location>
        <begin position="1"/>
        <end position="21"/>
    </location>
</feature>
<protein>
    <recommendedName>
        <fullName evidence="4">DUF1236 domain-containing protein</fullName>
    </recommendedName>
</protein>
<sequence>MRKTMLATAAVTLTVCSTAFAQSTVIVDPAPTGSIVLPGEVRTYVMEQQVPSVVYEGDVVVGTTLPETVEIHEVPDMDGYAYTVVNNRRVIVEPQTHRVIQILE</sequence>
<dbReference type="KEGG" id="rga:RGR602_CH01413"/>
<dbReference type="InterPro" id="IPR009642">
    <property type="entry name" value="DUF1236"/>
</dbReference>
<keyword evidence="3" id="KW-1185">Reference proteome</keyword>
<dbReference type="HOGENOM" id="CLU_149985_2_0_5"/>
<evidence type="ECO:0000313" key="2">
    <source>
        <dbReference type="EMBL" id="AJD40770.1"/>
    </source>
</evidence>
<gene>
    <name evidence="2" type="ORF">RGR602_CH01413</name>
</gene>
<name>A0A0B4X1Z7_9HYPH</name>
<dbReference type="Proteomes" id="UP000031368">
    <property type="component" value="Chromosome"/>
</dbReference>
<reference evidence="2 3" key="1">
    <citation type="submission" date="2013-11" db="EMBL/GenBank/DDBJ databases">
        <title>Complete genome sequence of Rhizobium gallicum bv. gallicum R602.</title>
        <authorList>
            <person name="Bustos P."/>
            <person name="Santamaria R.I."/>
            <person name="Lozano L."/>
            <person name="Acosta J.L."/>
            <person name="Ormeno-Orrillo E."/>
            <person name="Rogel M.A."/>
            <person name="Romero D."/>
            <person name="Cevallos M.A."/>
            <person name="Martinez-Romero E."/>
            <person name="Gonzalez V."/>
        </authorList>
    </citation>
    <scope>NUCLEOTIDE SEQUENCE [LARGE SCALE GENOMIC DNA]</scope>
    <source>
        <strain evidence="2 3">R602</strain>
    </source>
</reference>
<proteinExistence type="predicted"/>
<organism evidence="2 3">
    <name type="scientific">Rhizobium gallicum bv. gallicum R602sp</name>
    <dbReference type="NCBI Taxonomy" id="1041138"/>
    <lineage>
        <taxon>Bacteria</taxon>
        <taxon>Pseudomonadati</taxon>
        <taxon>Pseudomonadota</taxon>
        <taxon>Alphaproteobacteria</taxon>
        <taxon>Hyphomicrobiales</taxon>
        <taxon>Rhizobiaceae</taxon>
        <taxon>Rhizobium/Agrobacterium group</taxon>
        <taxon>Rhizobium</taxon>
    </lineage>
</organism>
<keyword evidence="1" id="KW-0732">Signal</keyword>
<dbReference type="EMBL" id="CP006877">
    <property type="protein sequence ID" value="AJD40770.1"/>
    <property type="molecule type" value="Genomic_DNA"/>
</dbReference>
<evidence type="ECO:0000256" key="1">
    <source>
        <dbReference type="SAM" id="SignalP"/>
    </source>
</evidence>
<evidence type="ECO:0000313" key="3">
    <source>
        <dbReference type="Proteomes" id="UP000031368"/>
    </source>
</evidence>
<feature type="chain" id="PRO_5002096914" description="DUF1236 domain-containing protein" evidence="1">
    <location>
        <begin position="22"/>
        <end position="104"/>
    </location>
</feature>
<dbReference type="Pfam" id="PF06823">
    <property type="entry name" value="DUF1236"/>
    <property type="match status" value="1"/>
</dbReference>
<accession>A0A0B4X1Z7</accession>
<dbReference type="AlphaFoldDB" id="A0A0B4X1Z7"/>
<dbReference type="RefSeq" id="WP_039844518.1">
    <property type="nucleotide sequence ID" value="NZ_CP006877.1"/>
</dbReference>
<evidence type="ECO:0008006" key="4">
    <source>
        <dbReference type="Google" id="ProtNLM"/>
    </source>
</evidence>